<dbReference type="GO" id="GO:0005385">
    <property type="term" value="F:zinc ion transmembrane transporter activity"/>
    <property type="evidence" value="ECO:0007669"/>
    <property type="project" value="TreeGrafter"/>
</dbReference>
<evidence type="ECO:0000256" key="4">
    <source>
        <dbReference type="ARBA" id="ARBA00022989"/>
    </source>
</evidence>
<keyword evidence="5 6" id="KW-0472">Membrane</keyword>
<comment type="caution">
    <text evidence="8">The sequence shown here is derived from an EMBL/GenBank/DDBJ whole genome shotgun (WGS) entry which is preliminary data.</text>
</comment>
<feature type="transmembrane region" description="Helical" evidence="6">
    <location>
        <begin position="108"/>
        <end position="130"/>
    </location>
</feature>
<keyword evidence="3 6" id="KW-0812">Transmembrane</keyword>
<gene>
    <name evidence="8" type="ORF">ROHU_032665</name>
</gene>
<feature type="transmembrane region" description="Helical" evidence="6">
    <location>
        <begin position="142"/>
        <end position="163"/>
    </location>
</feature>
<dbReference type="Gene3D" id="3.40.630.30">
    <property type="match status" value="2"/>
</dbReference>
<dbReference type="EMBL" id="QBIY01013358">
    <property type="protein sequence ID" value="RXN06764.1"/>
    <property type="molecule type" value="Genomic_DNA"/>
</dbReference>
<dbReference type="AlphaFoldDB" id="A0A498LJE1"/>
<feature type="domain" description="N-acetyltransferase" evidence="7">
    <location>
        <begin position="686"/>
        <end position="828"/>
    </location>
</feature>
<dbReference type="InterPro" id="IPR003689">
    <property type="entry name" value="ZIP"/>
</dbReference>
<dbReference type="GO" id="GO:0030003">
    <property type="term" value="P:intracellular monoatomic cation homeostasis"/>
    <property type="evidence" value="ECO:0007669"/>
    <property type="project" value="TreeGrafter"/>
</dbReference>
<dbReference type="PANTHER" id="PTHR12191">
    <property type="entry name" value="SOLUTE CARRIER FAMILY 39"/>
    <property type="match status" value="1"/>
</dbReference>
<feature type="transmembrane region" description="Helical" evidence="6">
    <location>
        <begin position="658"/>
        <end position="691"/>
    </location>
</feature>
<dbReference type="GO" id="GO:0016747">
    <property type="term" value="F:acyltransferase activity, transferring groups other than amino-acyl groups"/>
    <property type="evidence" value="ECO:0007669"/>
    <property type="project" value="InterPro"/>
</dbReference>
<evidence type="ECO:0000313" key="9">
    <source>
        <dbReference type="Proteomes" id="UP000290572"/>
    </source>
</evidence>
<evidence type="ECO:0000256" key="3">
    <source>
        <dbReference type="ARBA" id="ARBA00022692"/>
    </source>
</evidence>
<organism evidence="8 9">
    <name type="scientific">Labeo rohita</name>
    <name type="common">Indian major carp</name>
    <name type="synonym">Cyprinus rohita</name>
    <dbReference type="NCBI Taxonomy" id="84645"/>
    <lineage>
        <taxon>Eukaryota</taxon>
        <taxon>Metazoa</taxon>
        <taxon>Chordata</taxon>
        <taxon>Craniata</taxon>
        <taxon>Vertebrata</taxon>
        <taxon>Euteleostomi</taxon>
        <taxon>Actinopterygii</taxon>
        <taxon>Neopterygii</taxon>
        <taxon>Teleostei</taxon>
        <taxon>Ostariophysi</taxon>
        <taxon>Cypriniformes</taxon>
        <taxon>Cyprinidae</taxon>
        <taxon>Labeoninae</taxon>
        <taxon>Labeonini</taxon>
        <taxon>Labeo</taxon>
    </lineage>
</organism>
<dbReference type="PANTHER" id="PTHR12191:SF2">
    <property type="entry name" value="METAL CATION SYMPORTER ZIP8"/>
    <property type="match status" value="1"/>
</dbReference>
<dbReference type="Pfam" id="PF00583">
    <property type="entry name" value="Acetyltransf_1"/>
    <property type="match status" value="2"/>
</dbReference>
<dbReference type="Proteomes" id="UP000290572">
    <property type="component" value="Unassembled WGS sequence"/>
</dbReference>
<feature type="transmembrane region" description="Helical" evidence="6">
    <location>
        <begin position="376"/>
        <end position="394"/>
    </location>
</feature>
<evidence type="ECO:0000259" key="7">
    <source>
        <dbReference type="PROSITE" id="PS51186"/>
    </source>
</evidence>
<dbReference type="CDD" id="cd04301">
    <property type="entry name" value="NAT_SF"/>
    <property type="match status" value="2"/>
</dbReference>
<dbReference type="GO" id="GO:0140410">
    <property type="term" value="F:monoatomic cation:bicarbonate symporter activity"/>
    <property type="evidence" value="ECO:0007669"/>
    <property type="project" value="TreeGrafter"/>
</dbReference>
<evidence type="ECO:0000256" key="5">
    <source>
        <dbReference type="ARBA" id="ARBA00023136"/>
    </source>
</evidence>
<evidence type="ECO:0000313" key="8">
    <source>
        <dbReference type="EMBL" id="RXN06764.1"/>
    </source>
</evidence>
<evidence type="ECO:0000256" key="1">
    <source>
        <dbReference type="ARBA" id="ARBA00004141"/>
    </source>
</evidence>
<keyword evidence="4 6" id="KW-1133">Transmembrane helix</keyword>
<evidence type="ECO:0000256" key="2">
    <source>
        <dbReference type="ARBA" id="ARBA00006939"/>
    </source>
</evidence>
<dbReference type="InterPro" id="IPR016181">
    <property type="entry name" value="Acyl_CoA_acyltransferase"/>
</dbReference>
<dbReference type="PROSITE" id="PS51186">
    <property type="entry name" value="GNAT"/>
    <property type="match status" value="2"/>
</dbReference>
<sequence length="839" mass="92921">MEESFLQNILRFYGESDSLSTGNLENFLRLITSRRAASVDDDASPLRDRECPSLSELLSAFGLGNASAVSLSDLEMMCPAILHQVVLPSCPHTPSNVNETSVLPDYKVWGYGFLAVTVINLAALVGLFLVPLTKKTYFPKVLTYFIGLAIGTLFSNAVLQLIPEALGLDPKDDDYVLNVVGIFGGFYILFFTERVLQIVLKADAEMGHSHFPPLQSADVNINTFSNDVVINNICGDIITNNTNHDINSISEKPSNPIESPTVEKNACMLTCHWLKGNGMSNIKTMAWMITVSDAVHNFIDGLAIGASFTLSLLTGFSTSIAIFCEEFPHELGDFVILLNSGMNVGQAACFNMLSAMCCYLGLALGILLGSSFAPNAIFAIAGGMFLYISLADMFPEMNSIMVTHAKGYRGKIREYRDADYSAVRTIYTTGFREHVGTVYLLALKRPWIQGMLCGVCLLLHILSGSILTCILGVGGVILAIWMAVQYIFEQGIQLGLREDLLDIRNSYMQPGSRSCFWVAELKGSIVGTVGILPCVEEPGAWELKRISVKQEFRGRGLAKALCKTALEFVARHNVKRVVLFTSMVQTDAHNLYNSIGFEKEEEFVWPSLPARMINFMVMAEFQIRRYRKEDHEEVKEVFTIGMSEHIPSSCMHILKQPLAQMLLGCVFCALLTSSMSILLPVLAVTLILAAGRQGVTYMFNKYIQTCLEQDLNHIQETYLDPPNACFWVAESQGRVVGTVACLPAEKDPSFLELKRLSVKKTHRGQGIAKALCRVVADFALERGFQGVLLHTSVVQTDAQKLYEHMGYMKVSEFTAPDVIAKLINYTMLEYQLILKLHRN</sequence>
<name>A0A498LJE1_LABRO</name>
<feature type="domain" description="N-acetyltransferase" evidence="7">
    <location>
        <begin position="475"/>
        <end position="617"/>
    </location>
</feature>
<accession>A0A498LJE1</accession>
<dbReference type="GO" id="GO:0005886">
    <property type="term" value="C:plasma membrane"/>
    <property type="evidence" value="ECO:0007669"/>
    <property type="project" value="TreeGrafter"/>
</dbReference>
<protein>
    <submittedName>
        <fullName evidence="8">Zinc transporter ZIP8-like protein</fullName>
    </submittedName>
</protein>
<feature type="transmembrane region" description="Helical" evidence="6">
    <location>
        <begin position="175"/>
        <end position="192"/>
    </location>
</feature>
<dbReference type="GO" id="GO:0071578">
    <property type="term" value="P:zinc ion import across plasma membrane"/>
    <property type="evidence" value="ECO:0007669"/>
    <property type="project" value="TreeGrafter"/>
</dbReference>
<feature type="transmembrane region" description="Helical" evidence="6">
    <location>
        <begin position="348"/>
        <end position="370"/>
    </location>
</feature>
<dbReference type="InterPro" id="IPR050799">
    <property type="entry name" value="ZIP_Transporter"/>
</dbReference>
<reference evidence="8 9" key="1">
    <citation type="submission" date="2018-03" db="EMBL/GenBank/DDBJ databases">
        <title>Draft genome sequence of Rohu Carp (Labeo rohita).</title>
        <authorList>
            <person name="Das P."/>
            <person name="Kushwaha B."/>
            <person name="Joshi C.G."/>
            <person name="Kumar D."/>
            <person name="Nagpure N.S."/>
            <person name="Sahoo L."/>
            <person name="Das S.P."/>
            <person name="Bit A."/>
            <person name="Patnaik S."/>
            <person name="Meher P.K."/>
            <person name="Jayasankar P."/>
            <person name="Koringa P.G."/>
            <person name="Patel N.V."/>
            <person name="Hinsu A.T."/>
            <person name="Kumar R."/>
            <person name="Pandey M."/>
            <person name="Agarwal S."/>
            <person name="Srivastava S."/>
            <person name="Singh M."/>
            <person name="Iquebal M.A."/>
            <person name="Jaiswal S."/>
            <person name="Angadi U.B."/>
            <person name="Kumar N."/>
            <person name="Raza M."/>
            <person name="Shah T.M."/>
            <person name="Rai A."/>
            <person name="Jena J.K."/>
        </authorList>
    </citation>
    <scope>NUCLEOTIDE SEQUENCE [LARGE SCALE GENOMIC DNA]</scope>
    <source>
        <strain evidence="8">DASCIFA01</strain>
        <tissue evidence="8">Testis</tissue>
    </source>
</reference>
<dbReference type="Pfam" id="PF02535">
    <property type="entry name" value="Zip"/>
    <property type="match status" value="1"/>
</dbReference>
<comment type="similarity">
    <text evidence="2">Belongs to the ZIP transporter (TC 2.A.5) family.</text>
</comment>
<dbReference type="InterPro" id="IPR000182">
    <property type="entry name" value="GNAT_dom"/>
</dbReference>
<dbReference type="STRING" id="84645.A0A498LJE1"/>
<keyword evidence="9" id="KW-1185">Reference proteome</keyword>
<dbReference type="SUPFAM" id="SSF55729">
    <property type="entry name" value="Acyl-CoA N-acyltransferases (Nat)"/>
    <property type="match status" value="2"/>
</dbReference>
<comment type="subcellular location">
    <subcellularLocation>
        <location evidence="1">Membrane</location>
        <topology evidence="1">Multi-pass membrane protein</topology>
    </subcellularLocation>
</comment>
<proteinExistence type="inferred from homology"/>
<feature type="transmembrane region" description="Helical" evidence="6">
    <location>
        <begin position="451"/>
        <end position="484"/>
    </location>
</feature>
<evidence type="ECO:0000256" key="6">
    <source>
        <dbReference type="SAM" id="Phobius"/>
    </source>
</evidence>